<dbReference type="RefSeq" id="WP_068708685.1">
    <property type="nucleotide sequence ID" value="NZ_BAAAXQ010000025.1"/>
</dbReference>
<accession>A0ABN3Y282</accession>
<keyword evidence="1" id="KW-0812">Transmembrane</keyword>
<keyword evidence="1" id="KW-1133">Transmembrane helix</keyword>
<protein>
    <recommendedName>
        <fullName evidence="2">DUF58 domain-containing protein</fullName>
    </recommendedName>
</protein>
<keyword evidence="1" id="KW-0472">Membrane</keyword>
<dbReference type="Pfam" id="PF01882">
    <property type="entry name" value="DUF58"/>
    <property type="match status" value="1"/>
</dbReference>
<evidence type="ECO:0000313" key="3">
    <source>
        <dbReference type="EMBL" id="GAA3014450.1"/>
    </source>
</evidence>
<feature type="transmembrane region" description="Helical" evidence="1">
    <location>
        <begin position="7"/>
        <end position="27"/>
    </location>
</feature>
<feature type="domain" description="DUF58" evidence="2">
    <location>
        <begin position="193"/>
        <end position="238"/>
    </location>
</feature>
<gene>
    <name evidence="3" type="ORF">GCM10019998_08160</name>
</gene>
<dbReference type="Proteomes" id="UP001501577">
    <property type="component" value="Unassembled WGS sequence"/>
</dbReference>
<name>A0ABN3Y282_9ENTE</name>
<dbReference type="PANTHER" id="PTHR34351">
    <property type="entry name" value="SLR1927 PROTEIN-RELATED"/>
    <property type="match status" value="1"/>
</dbReference>
<keyword evidence="4" id="KW-1185">Reference proteome</keyword>
<comment type="caution">
    <text evidence="3">The sequence shown here is derived from an EMBL/GenBank/DDBJ whole genome shotgun (WGS) entry which is preliminary data.</text>
</comment>
<evidence type="ECO:0000259" key="2">
    <source>
        <dbReference type="Pfam" id="PF01882"/>
    </source>
</evidence>
<feature type="transmembrane region" description="Helical" evidence="1">
    <location>
        <begin position="33"/>
        <end position="54"/>
    </location>
</feature>
<reference evidence="3 4" key="1">
    <citation type="journal article" date="2019" name="Int. J. Syst. Evol. Microbiol.">
        <title>The Global Catalogue of Microorganisms (GCM) 10K type strain sequencing project: providing services to taxonomists for standard genome sequencing and annotation.</title>
        <authorList>
            <consortium name="The Broad Institute Genomics Platform"/>
            <consortium name="The Broad Institute Genome Sequencing Center for Infectious Disease"/>
            <person name="Wu L."/>
            <person name="Ma J."/>
        </authorList>
    </citation>
    <scope>NUCLEOTIDE SEQUENCE [LARGE SCALE GENOMIC DNA]</scope>
    <source>
        <strain evidence="3 4">JCM 8736</strain>
    </source>
</reference>
<sequence length="331" mass="38948">MKYFQQIWHWLALLFVYLFIVVYALAFPSDIGWALFIFATLVVLTEIFSLIGALQNIQFRAQSYLIVHVGETVPVQIKMKKRRGKLLWLANLKLFSPQYLETFNYLFYHGQQKQLLVTWKVRTRGSVKKQTIHLVGSDLFGWFKKEAANQFTVNWLVLSPIHLLSKQAAYFFQKSLSSTSQNFGEHSFKIKKFRPYQPGDRLGQVDWKISSKQQELILREYEQKEPSKTILLFYGANSPYFEELLSLFYSLWQELSAQEVQFILLGQQVKNQMRITEEDFAMVEPLEQEVEIPDFGQKQVIILIPEANLQPTTLRPVQVYDYPQLLQRLKE</sequence>
<evidence type="ECO:0000256" key="1">
    <source>
        <dbReference type="SAM" id="Phobius"/>
    </source>
</evidence>
<dbReference type="InterPro" id="IPR002881">
    <property type="entry name" value="DUF58"/>
</dbReference>
<evidence type="ECO:0000313" key="4">
    <source>
        <dbReference type="Proteomes" id="UP001501577"/>
    </source>
</evidence>
<proteinExistence type="predicted"/>
<organism evidence="3 4">
    <name type="scientific">Tetragenococcus solitarius</name>
    <dbReference type="NCBI Taxonomy" id="71453"/>
    <lineage>
        <taxon>Bacteria</taxon>
        <taxon>Bacillati</taxon>
        <taxon>Bacillota</taxon>
        <taxon>Bacilli</taxon>
        <taxon>Lactobacillales</taxon>
        <taxon>Enterococcaceae</taxon>
        <taxon>Tetragenococcus</taxon>
    </lineage>
</organism>
<dbReference type="EMBL" id="BAAAXQ010000025">
    <property type="protein sequence ID" value="GAA3014450.1"/>
    <property type="molecule type" value="Genomic_DNA"/>
</dbReference>